<feature type="transmembrane region" description="Helical" evidence="14">
    <location>
        <begin position="411"/>
        <end position="430"/>
    </location>
</feature>
<evidence type="ECO:0000256" key="8">
    <source>
        <dbReference type="ARBA" id="ARBA00022692"/>
    </source>
</evidence>
<keyword evidence="11 14" id="KW-0472">Membrane</keyword>
<keyword evidence="16" id="KW-1185">Reference proteome</keyword>
<comment type="pathway">
    <text evidence="2">Protein modification; protein glycosylation.</text>
</comment>
<evidence type="ECO:0000256" key="12">
    <source>
        <dbReference type="ARBA" id="ARBA00044727"/>
    </source>
</evidence>
<evidence type="ECO:0000256" key="5">
    <source>
        <dbReference type="ARBA" id="ARBA00018512"/>
    </source>
</evidence>
<dbReference type="Pfam" id="PF04922">
    <property type="entry name" value="DIE2_ALG10"/>
    <property type="match status" value="1"/>
</dbReference>
<keyword evidence="7" id="KW-0808">Transferase</keyword>
<evidence type="ECO:0000256" key="3">
    <source>
        <dbReference type="ARBA" id="ARBA00010600"/>
    </source>
</evidence>
<feature type="transmembrane region" description="Helical" evidence="14">
    <location>
        <begin position="152"/>
        <end position="174"/>
    </location>
</feature>
<dbReference type="EMBL" id="CABIJS010000477">
    <property type="protein sequence ID" value="VUZ52207.1"/>
    <property type="molecule type" value="Genomic_DNA"/>
</dbReference>
<evidence type="ECO:0000256" key="10">
    <source>
        <dbReference type="ARBA" id="ARBA00022989"/>
    </source>
</evidence>
<feature type="transmembrane region" description="Helical" evidence="14">
    <location>
        <begin position="291"/>
        <end position="310"/>
    </location>
</feature>
<feature type="transmembrane region" description="Helical" evidence="14">
    <location>
        <begin position="110"/>
        <end position="131"/>
    </location>
</feature>
<keyword evidence="10 14" id="KW-1133">Transmembrane helix</keyword>
<comment type="catalytic activity">
    <reaction evidence="13">
        <text>an alpha-D-Glc-(1-&gt;3)-alpha-D-Glc-(1-&gt;3)-alpha-D-Man-(1-&gt;2)-alpha-D-Man-(1-&gt;2)-alpha-D-Man-(1-&gt;3)-[alpha-D-Man-(1-&gt;2)-alpha-D-Man-(1-&gt;3)-[alpha-D-Man-(1-&gt;2)-alpha-D-Man-(1-&gt;6)]-alpha-D-Man-(1-&gt;6)]-beta-D-Man-(1-&gt;4)-beta-D-GlcNAc-(1-&gt;4)-alpha-D-GlcNAc-diphospho-di-trans,poly-cis-dolichol + a di-trans,poly-cis-dolichyl beta-D-glucosyl phosphate = a alpha-D-Glc-(1-&gt;2)-alpha-D-Glc-(1-&gt;3)-alpha-D-Glc-(1-&gt;3)-alpha-D-Man-(1-&gt;2)-alpha-D-Man-(1-&gt;2)-alpha-D-Man-(1-&gt;3)-[alpha-D-Man-(1-&gt;2)-alpha-D-Man-(1-&gt;3)-[alpha-D-Man-(1-&gt;2)-alpha-D-Man-(1-&gt;6)]-alpha-D-Man-(1-&gt;6)]-beta-D-Man-(1-&gt;4)-beta-D-GlcNAc-(1-&gt;4)-alpha-D-GlcNAc-diphospho-di-trans,poly-cis-dolichol + a di-trans,poly-cis-dolichyl phosphate + H(+)</text>
        <dbReference type="Rhea" id="RHEA:29543"/>
        <dbReference type="Rhea" id="RHEA-COMP:19498"/>
        <dbReference type="Rhea" id="RHEA-COMP:19502"/>
        <dbReference type="Rhea" id="RHEA-COMP:19512"/>
        <dbReference type="Rhea" id="RHEA-COMP:19522"/>
        <dbReference type="ChEBI" id="CHEBI:15378"/>
        <dbReference type="ChEBI" id="CHEBI:57525"/>
        <dbReference type="ChEBI" id="CHEBI:57683"/>
        <dbReference type="ChEBI" id="CHEBI:132522"/>
        <dbReference type="ChEBI" id="CHEBI:132523"/>
        <dbReference type="EC" id="2.4.1.256"/>
    </reaction>
    <physiologicalReaction direction="left-to-right" evidence="13">
        <dbReference type="Rhea" id="RHEA:29544"/>
    </physiologicalReaction>
</comment>
<dbReference type="AlphaFoldDB" id="A0A564YY45"/>
<evidence type="ECO:0000313" key="15">
    <source>
        <dbReference type="EMBL" id="VUZ52207.1"/>
    </source>
</evidence>
<keyword evidence="9" id="KW-0256">Endoplasmic reticulum</keyword>
<comment type="function">
    <text evidence="12">Dol-P-Glc:Glc(2)Man(9)GlcNAc(2)-PP-Dol alpha-1,2-glucosyltransferase that operates in the biosynthetic pathway of dolichol-linked oligosaccharides, the glycan precursors employed in protein asparagine (N)-glycosylation. The assembly of dolichol-linked oligosaccharides begins on the cytosolic side of the endoplasmic reticulum membrane and finishes in its lumen. The sequential addition of sugars to dolichol pyrophosphate produces dolichol-linked oligosaccharides containing fourteen sugars, including two GlcNAcs, nine mannoses and three glucoses. Once assembled, the oligosaccharide is transferred from the lipid to nascent proteins by oligosaccharyltransferases. In the lumen of the endoplasmic reticulum, adds the third and last glucose residue from dolichyl phosphate glucose (Dol-P-Glc) onto the lipid-linked oligosaccharide intermediate Glc(2)Man(9)GlcNAc(2)-PP-Dol to produce Glc(3)Man(9)GlcNAc(2)-PP-Dol.</text>
</comment>
<keyword evidence="6 14" id="KW-0328">Glycosyltransferase</keyword>
<comment type="caution">
    <text evidence="14">Lacks conserved residue(s) required for the propagation of feature annotation.</text>
</comment>
<evidence type="ECO:0000256" key="1">
    <source>
        <dbReference type="ARBA" id="ARBA00004477"/>
    </source>
</evidence>
<evidence type="ECO:0000256" key="13">
    <source>
        <dbReference type="ARBA" id="ARBA00048064"/>
    </source>
</evidence>
<comment type="similarity">
    <text evidence="3 14">Belongs to the ALG10 glucosyltransferase family.</text>
</comment>
<proteinExistence type="inferred from homology"/>
<dbReference type="GO" id="GO:0106073">
    <property type="term" value="F:dolichyl pyrophosphate Glc2Man9GlcNAc2 alpha-1,2-glucosyltransferase activity"/>
    <property type="evidence" value="ECO:0007669"/>
    <property type="project" value="UniProtKB-UniRule"/>
</dbReference>
<evidence type="ECO:0000256" key="11">
    <source>
        <dbReference type="ARBA" id="ARBA00023136"/>
    </source>
</evidence>
<feature type="transmembrane region" description="Helical" evidence="14">
    <location>
        <begin position="12"/>
        <end position="29"/>
    </location>
</feature>
<dbReference type="PIRSF" id="PIRSF028810">
    <property type="entry name" value="Alpha1_2_glucosyltferase_Alg10"/>
    <property type="match status" value="1"/>
</dbReference>
<gene>
    <name evidence="15" type="ORF">WMSIL1_LOCUS10805</name>
</gene>
<comment type="subcellular location">
    <subcellularLocation>
        <location evidence="1">Endoplasmic reticulum membrane</location>
        <topology evidence="1">Multi-pass membrane protein</topology>
    </subcellularLocation>
</comment>
<sequence>MSVIYDRRKACAVGLLYSLALCGIVHYFINPIQPTPYMDEEFHAEQTITYIKGDWRTWNPKITTPPGLYILATLVWRFVPFEATVENLRFLNCVFAGANYIILAELTQDILKAMAIFTLPVLTFTSLLFYTDQLSLLAILSSLFAQRSSHNFLSFLFGFFACFVRQTNVVWLAFMIGEKAVRLLALSQPCVRRSSFEWSIYLLKNPVEVLSALCKAALVDASHHTVTIILFVISLVFFNNGDIVFGDKSAHKPILHIPQLFYFFVFCAAHTSLTFLHYLGDNLRIPRGSSLFLSTFFTILIMVMVHLFTYEHPYLLSDNRHYTFYIWSRFFRRFPQIRYTFAPLYLVSGRYVCSGLQGGVISEFLTSLGFLIATAFAIVPAGLIEPRYFITPYIIWRLSKPPSLNESRASAVEIFINFGVNFGTIYLFLYHPFKWISQPFTWQRFMW</sequence>
<dbReference type="InterPro" id="IPR016900">
    <property type="entry name" value="Alg10"/>
</dbReference>
<keyword evidence="8 14" id="KW-0812">Transmembrane</keyword>
<reference evidence="15 16" key="1">
    <citation type="submission" date="2019-07" db="EMBL/GenBank/DDBJ databases">
        <authorList>
            <person name="Jastrzebski P J."/>
            <person name="Paukszto L."/>
            <person name="Jastrzebski P J."/>
        </authorList>
    </citation>
    <scope>NUCLEOTIDE SEQUENCE [LARGE SCALE GENOMIC DNA]</scope>
    <source>
        <strain evidence="15 16">WMS-il1</strain>
    </source>
</reference>
<name>A0A564YY45_HYMDI</name>
<evidence type="ECO:0000313" key="16">
    <source>
        <dbReference type="Proteomes" id="UP000321570"/>
    </source>
</evidence>
<feature type="transmembrane region" description="Helical" evidence="14">
    <location>
        <begin position="260"/>
        <end position="279"/>
    </location>
</feature>
<dbReference type="GO" id="GO:0006488">
    <property type="term" value="P:dolichol-linked oligosaccharide biosynthetic process"/>
    <property type="evidence" value="ECO:0007669"/>
    <property type="project" value="UniProtKB-UniRule"/>
</dbReference>
<dbReference type="PANTHER" id="PTHR12989:SF10">
    <property type="entry name" value="DOL-P-GLC:GLC(2)MAN(9)GLCNAC(2)-PP-DOL ALPHA-1,2-GLUCOSYLTRANSFERASE-RELATED"/>
    <property type="match status" value="1"/>
</dbReference>
<protein>
    <recommendedName>
        <fullName evidence="5 14">Dol-P-Glc:Glc(2)Man(9)GlcNAc(2)-PP-Dol alpha-1,2-glucosyltransferase</fullName>
        <ecNumber evidence="4 14">2.4.1.256</ecNumber>
    </recommendedName>
</protein>
<evidence type="ECO:0000256" key="2">
    <source>
        <dbReference type="ARBA" id="ARBA00004922"/>
    </source>
</evidence>
<accession>A0A564YY45</accession>
<organism evidence="15 16">
    <name type="scientific">Hymenolepis diminuta</name>
    <name type="common">Rat tapeworm</name>
    <dbReference type="NCBI Taxonomy" id="6216"/>
    <lineage>
        <taxon>Eukaryota</taxon>
        <taxon>Metazoa</taxon>
        <taxon>Spiralia</taxon>
        <taxon>Lophotrochozoa</taxon>
        <taxon>Platyhelminthes</taxon>
        <taxon>Cestoda</taxon>
        <taxon>Eucestoda</taxon>
        <taxon>Cyclophyllidea</taxon>
        <taxon>Hymenolepididae</taxon>
        <taxon>Hymenolepis</taxon>
    </lineage>
</organism>
<dbReference type="GO" id="GO:0005789">
    <property type="term" value="C:endoplasmic reticulum membrane"/>
    <property type="evidence" value="ECO:0007669"/>
    <property type="project" value="UniProtKB-SubCell"/>
</dbReference>
<evidence type="ECO:0000256" key="6">
    <source>
        <dbReference type="ARBA" id="ARBA00022676"/>
    </source>
</evidence>
<evidence type="ECO:0000256" key="4">
    <source>
        <dbReference type="ARBA" id="ARBA00011967"/>
    </source>
</evidence>
<dbReference type="PANTHER" id="PTHR12989">
    <property type="entry name" value="ALPHA-1,2-GLUCOSYLTRANSFERASE ALG10"/>
    <property type="match status" value="1"/>
</dbReference>
<feature type="transmembrane region" description="Helical" evidence="14">
    <location>
        <begin position="367"/>
        <end position="390"/>
    </location>
</feature>
<feature type="transmembrane region" description="Helical" evidence="14">
    <location>
        <begin position="221"/>
        <end position="239"/>
    </location>
</feature>
<dbReference type="EC" id="2.4.1.256" evidence="4 14"/>
<evidence type="ECO:0000256" key="9">
    <source>
        <dbReference type="ARBA" id="ARBA00022824"/>
    </source>
</evidence>
<dbReference type="Proteomes" id="UP000321570">
    <property type="component" value="Unassembled WGS sequence"/>
</dbReference>
<evidence type="ECO:0000256" key="7">
    <source>
        <dbReference type="ARBA" id="ARBA00022679"/>
    </source>
</evidence>
<evidence type="ECO:0000256" key="14">
    <source>
        <dbReference type="PIRNR" id="PIRNR028810"/>
    </source>
</evidence>